<dbReference type="Proteomes" id="UP001145021">
    <property type="component" value="Unassembled WGS sequence"/>
</dbReference>
<keyword evidence="8" id="KW-1185">Reference proteome</keyword>
<name>A0A9W7XDY0_9FUNG</name>
<accession>A0A9W7XDY0</accession>
<keyword evidence="4" id="KW-0067">ATP-binding</keyword>
<dbReference type="CDD" id="cd19367">
    <property type="entry name" value="TenA_C_ScTHI20-like"/>
    <property type="match status" value="1"/>
</dbReference>
<evidence type="ECO:0000259" key="5">
    <source>
        <dbReference type="Pfam" id="PF03070"/>
    </source>
</evidence>
<keyword evidence="3 7" id="KW-0418">Kinase</keyword>
<proteinExistence type="predicted"/>
<dbReference type="GO" id="GO:0005524">
    <property type="term" value="F:ATP binding"/>
    <property type="evidence" value="ECO:0007669"/>
    <property type="project" value="UniProtKB-KW"/>
</dbReference>
<dbReference type="FunFam" id="3.40.1190.20:FF:000003">
    <property type="entry name" value="Phosphomethylpyrimidine kinase ThiD"/>
    <property type="match status" value="1"/>
</dbReference>
<feature type="domain" description="Pyridoxamine kinase/Phosphomethylpyrimidine kinase" evidence="6">
    <location>
        <begin position="31"/>
        <end position="284"/>
    </location>
</feature>
<sequence length="533" mass="57698">MSATATAIDPSVKITDNAKHPAAVLTIAGSDSGGGAGIQADLKTFMASGTYGLSVITAVTAQNTKEVRSFMAVSPEMIEQQMDAVLEDIDVRAAKTGMLADSSVIKAVARAWNRHAAKDIPLVIDPVMIATSGKELLKSDALDTLRNELLPLAAVVTPNLRETEAILDMAAGSIDSVQKMDDAARLISKKFGVPVVVIKGGHLDSGSKVVDVIFVAATNSATNVESCRVNTDSTHGTGCTLSAAIAANLAKGIDYLPAIKRSIRYVNEAIQAAYPVGRGNGPVNHGYALRTSLFALPTQHNQHPFTQYLKESSQGLWQQYIDHLFVQKAAAGSLAQHSFVHYLKQDYIYLKHYARAWSLAAFKSDSLQEIGVSAQAALGCVRESSLHIRMCARWGITQAEMECERESNTSVAYTRYIIDRGMCGDLLELLVAIYTCLLGYGEAAAKYAEDPRTVREGNPYWEWISSYANADFQGAVDEGRQMIEMLAQKEMPSGARLARLVKTFNVTSALEIEFWDHALQLDPPPSKDKAKAH</sequence>
<dbReference type="PANTHER" id="PTHR20858">
    <property type="entry name" value="PHOSPHOMETHYLPYRIMIDINE KINASE"/>
    <property type="match status" value="1"/>
</dbReference>
<dbReference type="PANTHER" id="PTHR20858:SF17">
    <property type="entry name" value="HYDROXYMETHYLPYRIMIDINE_PHOSPHOMETHYLPYRIMIDINE KINASE THI20-RELATED"/>
    <property type="match status" value="1"/>
</dbReference>
<evidence type="ECO:0000256" key="4">
    <source>
        <dbReference type="ARBA" id="ARBA00022840"/>
    </source>
</evidence>
<dbReference type="CDD" id="cd01169">
    <property type="entry name" value="HMPP_kinase"/>
    <property type="match status" value="1"/>
</dbReference>
<comment type="caution">
    <text evidence="7">The sequence shown here is derived from an EMBL/GenBank/DDBJ whole genome shotgun (WGS) entry which is preliminary data.</text>
</comment>
<organism evidence="7 8">
    <name type="scientific">Coemansia asiatica</name>
    <dbReference type="NCBI Taxonomy" id="1052880"/>
    <lineage>
        <taxon>Eukaryota</taxon>
        <taxon>Fungi</taxon>
        <taxon>Fungi incertae sedis</taxon>
        <taxon>Zoopagomycota</taxon>
        <taxon>Kickxellomycotina</taxon>
        <taxon>Kickxellomycetes</taxon>
        <taxon>Kickxellales</taxon>
        <taxon>Kickxellaceae</taxon>
        <taxon>Coemansia</taxon>
    </lineage>
</organism>
<dbReference type="Gene3D" id="1.20.910.10">
    <property type="entry name" value="Heme oxygenase-like"/>
    <property type="match status" value="1"/>
</dbReference>
<dbReference type="InterPro" id="IPR004305">
    <property type="entry name" value="Thiaminase-2/PQQC"/>
</dbReference>
<keyword evidence="2" id="KW-0547">Nucleotide-binding</keyword>
<dbReference type="NCBIfam" id="TIGR00097">
    <property type="entry name" value="HMP-P_kinase"/>
    <property type="match status" value="1"/>
</dbReference>
<evidence type="ECO:0000256" key="2">
    <source>
        <dbReference type="ARBA" id="ARBA00022741"/>
    </source>
</evidence>
<dbReference type="AlphaFoldDB" id="A0A9W7XDY0"/>
<dbReference type="Gene3D" id="3.40.1190.20">
    <property type="match status" value="1"/>
</dbReference>
<evidence type="ECO:0000259" key="6">
    <source>
        <dbReference type="Pfam" id="PF08543"/>
    </source>
</evidence>
<evidence type="ECO:0000313" key="8">
    <source>
        <dbReference type="Proteomes" id="UP001145021"/>
    </source>
</evidence>
<evidence type="ECO:0000256" key="3">
    <source>
        <dbReference type="ARBA" id="ARBA00022777"/>
    </source>
</evidence>
<dbReference type="InterPro" id="IPR004399">
    <property type="entry name" value="HMP/HMP-P_kinase_dom"/>
</dbReference>
<dbReference type="InterPro" id="IPR013749">
    <property type="entry name" value="PM/HMP-P_kinase-1"/>
</dbReference>
<dbReference type="EMBL" id="JANBOH010000391">
    <property type="protein sequence ID" value="KAJ1642492.1"/>
    <property type="molecule type" value="Genomic_DNA"/>
</dbReference>
<evidence type="ECO:0000256" key="1">
    <source>
        <dbReference type="ARBA" id="ARBA00022679"/>
    </source>
</evidence>
<dbReference type="SUPFAM" id="SSF48613">
    <property type="entry name" value="Heme oxygenase-like"/>
    <property type="match status" value="1"/>
</dbReference>
<evidence type="ECO:0000313" key="7">
    <source>
        <dbReference type="EMBL" id="KAJ1642492.1"/>
    </source>
</evidence>
<dbReference type="Pfam" id="PF08543">
    <property type="entry name" value="Phos_pyr_kin"/>
    <property type="match status" value="1"/>
</dbReference>
<gene>
    <name evidence="7" type="primary">THI20</name>
    <name evidence="7" type="ORF">LPJ64_005665</name>
</gene>
<keyword evidence="1" id="KW-0808">Transferase</keyword>
<dbReference type="SUPFAM" id="SSF53613">
    <property type="entry name" value="Ribokinase-like"/>
    <property type="match status" value="1"/>
</dbReference>
<feature type="domain" description="Thiaminase-2/PQQC" evidence="5">
    <location>
        <begin position="314"/>
        <end position="520"/>
    </location>
</feature>
<dbReference type="GO" id="GO:0009228">
    <property type="term" value="P:thiamine biosynthetic process"/>
    <property type="evidence" value="ECO:0007669"/>
    <property type="project" value="InterPro"/>
</dbReference>
<dbReference type="GO" id="GO:0008902">
    <property type="term" value="F:hydroxymethylpyrimidine kinase activity"/>
    <property type="evidence" value="ECO:0007669"/>
    <property type="project" value="TreeGrafter"/>
</dbReference>
<protein>
    <submittedName>
        <fullName evidence="7">Trifunctional hydroxymethylpyrimidine kinase/phosphomethylpyrimidine kinase/thiaminase</fullName>
    </submittedName>
</protein>
<reference evidence="7" key="1">
    <citation type="submission" date="2022-07" db="EMBL/GenBank/DDBJ databases">
        <title>Phylogenomic reconstructions and comparative analyses of Kickxellomycotina fungi.</title>
        <authorList>
            <person name="Reynolds N.K."/>
            <person name="Stajich J.E."/>
            <person name="Barry K."/>
            <person name="Grigoriev I.V."/>
            <person name="Crous P."/>
            <person name="Smith M.E."/>
        </authorList>
    </citation>
    <scope>NUCLEOTIDE SEQUENCE</scope>
    <source>
        <strain evidence="7">NBRC 105413</strain>
    </source>
</reference>
<dbReference type="GO" id="GO:0005829">
    <property type="term" value="C:cytosol"/>
    <property type="evidence" value="ECO:0007669"/>
    <property type="project" value="TreeGrafter"/>
</dbReference>
<dbReference type="Pfam" id="PF03070">
    <property type="entry name" value="TENA_THI-4"/>
    <property type="match status" value="1"/>
</dbReference>
<dbReference type="InterPro" id="IPR029056">
    <property type="entry name" value="Ribokinase-like"/>
</dbReference>
<dbReference type="GO" id="GO:0008972">
    <property type="term" value="F:phosphomethylpyrimidine kinase activity"/>
    <property type="evidence" value="ECO:0007669"/>
    <property type="project" value="InterPro"/>
</dbReference>
<dbReference type="InterPro" id="IPR016084">
    <property type="entry name" value="Haem_Oase-like_multi-hlx"/>
</dbReference>